<dbReference type="InterPro" id="IPR029044">
    <property type="entry name" value="Nucleotide-diphossugar_trans"/>
</dbReference>
<evidence type="ECO:0008006" key="3">
    <source>
        <dbReference type="Google" id="ProtNLM"/>
    </source>
</evidence>
<dbReference type="KEGG" id="rmb:K529_000905"/>
<dbReference type="Pfam" id="PF11316">
    <property type="entry name" value="Rhamno_transf"/>
    <property type="match status" value="1"/>
</dbReference>
<dbReference type="Proteomes" id="UP000013243">
    <property type="component" value="Chromosome"/>
</dbReference>
<protein>
    <recommendedName>
        <fullName evidence="3">Rhamnosyl transferase</fullName>
    </recommendedName>
</protein>
<accession>A0A1B0ZYA1</accession>
<evidence type="ECO:0000313" key="2">
    <source>
        <dbReference type="Proteomes" id="UP000013243"/>
    </source>
</evidence>
<dbReference type="STRING" id="1265309.K529_000905"/>
<reference evidence="1 2" key="1">
    <citation type="journal article" date="2016" name="ISME J.">
        <title>Global occurrence and heterogeneity of the Roseobacter-clade species Ruegeria mobilis.</title>
        <authorList>
            <person name="Sonnenschein E."/>
            <person name="Gram L."/>
        </authorList>
    </citation>
    <scope>NUCLEOTIDE SEQUENCE [LARGE SCALE GENOMIC DNA]</scope>
    <source>
        <strain evidence="1 2">F1926</strain>
    </source>
</reference>
<dbReference type="InterPro" id="IPR021466">
    <property type="entry name" value="Put_rhamnosyl_transferase"/>
</dbReference>
<dbReference type="GeneID" id="28248347"/>
<dbReference type="AlphaFoldDB" id="A0A1B0ZYA1"/>
<proteinExistence type="predicted"/>
<dbReference type="RefSeq" id="WP_005621075.1">
    <property type="nucleotide sequence ID" value="NZ_CP015230.1"/>
</dbReference>
<sequence>MQVIGLCRFSYPAIGGFQVEHDSIEERIAFLYGEARLEERFRLFETVALPCLRAQTDPDFDLIVVIGDSLPAHHEARLRDLVAGMPQVRIEKHPPMPQRAVMKDILNKARRDPDKPCLQFRYDDDDAVSVDFIERLRGTISDCPGLVARHRSVAVDFNMGYAAEFGANGISAAEIHRPYFVAGLGMYVRGGTKLTIMNFAHEKILRFMPTITLSDAPMFVRGLHSSNDSRQKRVKPIPVTPLTVAQVAEFEARFAISEADVRQVFSAT</sequence>
<dbReference type="EMBL" id="CP015230">
    <property type="protein sequence ID" value="ANP39310.1"/>
    <property type="molecule type" value="Genomic_DNA"/>
</dbReference>
<gene>
    <name evidence="1" type="ORF">K529_000905</name>
</gene>
<dbReference type="SUPFAM" id="SSF53448">
    <property type="entry name" value="Nucleotide-diphospho-sugar transferases"/>
    <property type="match status" value="1"/>
</dbReference>
<dbReference type="OrthoDB" id="9771846at2"/>
<evidence type="ECO:0000313" key="1">
    <source>
        <dbReference type="EMBL" id="ANP39310.1"/>
    </source>
</evidence>
<organism evidence="1 2">
    <name type="scientific">Tritonibacter mobilis F1926</name>
    <dbReference type="NCBI Taxonomy" id="1265309"/>
    <lineage>
        <taxon>Bacteria</taxon>
        <taxon>Pseudomonadati</taxon>
        <taxon>Pseudomonadota</taxon>
        <taxon>Alphaproteobacteria</taxon>
        <taxon>Rhodobacterales</taxon>
        <taxon>Paracoccaceae</taxon>
        <taxon>Tritonibacter</taxon>
    </lineage>
</organism>
<name>A0A1B0ZYA1_9RHOB</name>